<gene>
    <name evidence="1" type="ORF">QN277_007511</name>
</gene>
<name>A0AAE1IUN5_9FABA</name>
<accession>A0AAE1IUN5</accession>
<keyword evidence="2" id="KW-1185">Reference proteome</keyword>
<dbReference type="AlphaFoldDB" id="A0AAE1IUN5"/>
<reference evidence="1" key="1">
    <citation type="submission" date="2023-10" db="EMBL/GenBank/DDBJ databases">
        <title>Chromosome-level genome of the transformable northern wattle, Acacia crassicarpa.</title>
        <authorList>
            <person name="Massaro I."/>
            <person name="Sinha N.R."/>
            <person name="Poethig S."/>
            <person name="Leichty A.R."/>
        </authorList>
    </citation>
    <scope>NUCLEOTIDE SEQUENCE</scope>
    <source>
        <strain evidence="1">Acra3RX</strain>
        <tissue evidence="1">Leaf</tissue>
    </source>
</reference>
<comment type="caution">
    <text evidence="1">The sequence shown here is derived from an EMBL/GenBank/DDBJ whole genome shotgun (WGS) entry which is preliminary data.</text>
</comment>
<protein>
    <submittedName>
        <fullName evidence="1">Uncharacterized protein</fullName>
    </submittedName>
</protein>
<sequence length="388" mass="43218">MTAFPLTSFTSSPSQHLLLRSRSSVPFNSIHLQASVLRNWKVGAFSFNGSERKNLLSAVDQDAVTDILRTADYKAKEDEDKADLEALLQNGSCVKGAWSQFAKKVSGEWDGFGADFSNEGKANELPELVVPEAFREWEVKLFDWQTQCPTLAESEENILIYKNILLLPTVGCEADASTRYKVDERQVGGVNSRISSFAYQSTGCYVAVWQKEDELLELEYCLINPQDPESRVRIIQFVRVLDNTNMVLQRIKVFREQWYGPFRNGEQLGGCAIRDSAFASTAPMIASQVAGTWHGSKAVATIGASNTGFFHELLGNDIQNRVRDGCDEILLPKQLWCSFKQNKDGEALSEVGWLLDHGQAITSTCLFSSTAKLKEISTALETKCLEDV</sequence>
<proteinExistence type="predicted"/>
<organism evidence="1 2">
    <name type="scientific">Acacia crassicarpa</name>
    <name type="common">northern wattle</name>
    <dbReference type="NCBI Taxonomy" id="499986"/>
    <lineage>
        <taxon>Eukaryota</taxon>
        <taxon>Viridiplantae</taxon>
        <taxon>Streptophyta</taxon>
        <taxon>Embryophyta</taxon>
        <taxon>Tracheophyta</taxon>
        <taxon>Spermatophyta</taxon>
        <taxon>Magnoliopsida</taxon>
        <taxon>eudicotyledons</taxon>
        <taxon>Gunneridae</taxon>
        <taxon>Pentapetalae</taxon>
        <taxon>rosids</taxon>
        <taxon>fabids</taxon>
        <taxon>Fabales</taxon>
        <taxon>Fabaceae</taxon>
        <taxon>Caesalpinioideae</taxon>
        <taxon>mimosoid clade</taxon>
        <taxon>Acacieae</taxon>
        <taxon>Acacia</taxon>
    </lineage>
</organism>
<evidence type="ECO:0000313" key="1">
    <source>
        <dbReference type="EMBL" id="KAK4257997.1"/>
    </source>
</evidence>
<evidence type="ECO:0000313" key="2">
    <source>
        <dbReference type="Proteomes" id="UP001293593"/>
    </source>
</evidence>
<dbReference type="Proteomes" id="UP001293593">
    <property type="component" value="Unassembled WGS sequence"/>
</dbReference>
<dbReference type="EMBL" id="JAWXYG010000012">
    <property type="protein sequence ID" value="KAK4257997.1"/>
    <property type="molecule type" value="Genomic_DNA"/>
</dbReference>